<dbReference type="InterPro" id="IPR025110">
    <property type="entry name" value="AMP-bd_C"/>
</dbReference>
<evidence type="ECO:0000256" key="3">
    <source>
        <dbReference type="ARBA" id="ARBA00022741"/>
    </source>
</evidence>
<comment type="catalytic activity">
    <reaction evidence="6">
        <text>a medium-chain fatty acid + ATP + CoA = a medium-chain fatty acyl-CoA + AMP + diphosphate</text>
        <dbReference type="Rhea" id="RHEA:48340"/>
        <dbReference type="ChEBI" id="CHEBI:30616"/>
        <dbReference type="ChEBI" id="CHEBI:33019"/>
        <dbReference type="ChEBI" id="CHEBI:57287"/>
        <dbReference type="ChEBI" id="CHEBI:59558"/>
        <dbReference type="ChEBI" id="CHEBI:90546"/>
        <dbReference type="ChEBI" id="CHEBI:456215"/>
        <dbReference type="EC" id="6.2.1.2"/>
    </reaction>
    <physiologicalReaction direction="left-to-right" evidence="6">
        <dbReference type="Rhea" id="RHEA:48341"/>
    </physiologicalReaction>
</comment>
<evidence type="ECO:0000256" key="1">
    <source>
        <dbReference type="ARBA" id="ARBA00006432"/>
    </source>
</evidence>
<dbReference type="GO" id="GO:0006633">
    <property type="term" value="P:fatty acid biosynthetic process"/>
    <property type="evidence" value="ECO:0007669"/>
    <property type="project" value="TreeGrafter"/>
</dbReference>
<dbReference type="Proteomes" id="UP000799767">
    <property type="component" value="Unassembled WGS sequence"/>
</dbReference>
<organism evidence="9 10">
    <name type="scientific">Neohortaea acidophila</name>
    <dbReference type="NCBI Taxonomy" id="245834"/>
    <lineage>
        <taxon>Eukaryota</taxon>
        <taxon>Fungi</taxon>
        <taxon>Dikarya</taxon>
        <taxon>Ascomycota</taxon>
        <taxon>Pezizomycotina</taxon>
        <taxon>Dothideomycetes</taxon>
        <taxon>Dothideomycetidae</taxon>
        <taxon>Mycosphaerellales</taxon>
        <taxon>Teratosphaeriaceae</taxon>
        <taxon>Neohortaea</taxon>
    </lineage>
</organism>
<feature type="domain" description="AMP-dependent synthetase/ligase" evidence="7">
    <location>
        <begin position="26"/>
        <end position="387"/>
    </location>
</feature>
<dbReference type="Gene3D" id="3.30.300.30">
    <property type="match status" value="1"/>
</dbReference>
<dbReference type="InterPro" id="IPR045851">
    <property type="entry name" value="AMP-bd_C_sf"/>
</dbReference>
<keyword evidence="10" id="KW-1185">Reference proteome</keyword>
<dbReference type="GO" id="GO:0006637">
    <property type="term" value="P:acyl-CoA metabolic process"/>
    <property type="evidence" value="ECO:0007669"/>
    <property type="project" value="TreeGrafter"/>
</dbReference>
<dbReference type="OrthoDB" id="6614653at2759"/>
<evidence type="ECO:0000256" key="2">
    <source>
        <dbReference type="ARBA" id="ARBA00022598"/>
    </source>
</evidence>
<evidence type="ECO:0000313" key="9">
    <source>
        <dbReference type="EMBL" id="KAF2487156.1"/>
    </source>
</evidence>
<name>A0A6A6Q5D4_9PEZI</name>
<dbReference type="Pfam" id="PF00501">
    <property type="entry name" value="AMP-binding"/>
    <property type="match status" value="1"/>
</dbReference>
<dbReference type="PANTHER" id="PTHR43605:SF10">
    <property type="entry name" value="ACYL-COA SYNTHETASE MEDIUM CHAIN FAMILY MEMBER 3"/>
    <property type="match status" value="1"/>
</dbReference>
<accession>A0A6A6Q5D4</accession>
<evidence type="ECO:0000259" key="7">
    <source>
        <dbReference type="Pfam" id="PF00501"/>
    </source>
</evidence>
<sequence>MAHFYDSELKRPSAFNFATDVVDYWAAHSPPAKLAMHWVSGDLQSERQLTYAHFSRQSNRLAVFFRDKLGIKAGERLLIIMPRVPDWWEIATACIRSGIVVCPATTLLVDKDIDYRANRSGATVFVGDHASVEKFLRVKKTCPKVKTIVQIGDAKVPDGVLSLQKEMQSVPEDAKYDGPKPRIKDPVMLYFTSGTTGQPKMVQHNQISYPLASTITGKHFHRLQPGAVNWVLTEQGWAKAAWAYFGTWNCGAALFIHDDRGAFSGKKTLDVLHRYPITTLCAPPTAYRQLVLDEMRQHFKKNPPSALRHCAGAGEPLNPEVIRIWKEMSGLEIADGFGQSETVLVCGNFEGSAIRPGSMGKPSPGVPLAVIDPDGKECERDVEGDIALLVDLSESSNFFGVFDGYLDEHGTLTRNLRTNPSSQKQPWYPTGDRAVRDKDGYFWFVGRDDDVINTAGYRVGPFEVESTLKQHPAVVESAVVSSPDASRGEVVKAFIVLTEQAAKGGKENAGLVKELQDFCKENAAPYKYPRKIQFVDAQFLPKTISGKIQRKKLKQMEWEGEKGGKAKL</sequence>
<dbReference type="InterPro" id="IPR020845">
    <property type="entry name" value="AMP-binding_CS"/>
</dbReference>
<keyword evidence="4" id="KW-0067">ATP-binding</keyword>
<dbReference type="GO" id="GO:0031956">
    <property type="term" value="F:medium-chain fatty acid-CoA ligase activity"/>
    <property type="evidence" value="ECO:0007669"/>
    <property type="project" value="UniProtKB-EC"/>
</dbReference>
<comment type="similarity">
    <text evidence="1">Belongs to the ATP-dependent AMP-binding enzyme family.</text>
</comment>
<dbReference type="FunFam" id="3.30.300.30:FF:000005">
    <property type="entry name" value="Acyl-coenzyme A synthetase ACSM5, mitochondrial"/>
    <property type="match status" value="1"/>
</dbReference>
<dbReference type="Pfam" id="PF13193">
    <property type="entry name" value="AMP-binding_C"/>
    <property type="match status" value="1"/>
</dbReference>
<dbReference type="GO" id="GO:0005524">
    <property type="term" value="F:ATP binding"/>
    <property type="evidence" value="ECO:0007669"/>
    <property type="project" value="UniProtKB-KW"/>
</dbReference>
<dbReference type="PROSITE" id="PS00455">
    <property type="entry name" value="AMP_BINDING"/>
    <property type="match status" value="1"/>
</dbReference>
<dbReference type="GeneID" id="54479420"/>
<keyword evidence="3" id="KW-0547">Nucleotide-binding</keyword>
<evidence type="ECO:0000256" key="6">
    <source>
        <dbReference type="ARBA" id="ARBA00048477"/>
    </source>
</evidence>
<dbReference type="GO" id="GO:0004321">
    <property type="term" value="F:fatty-acyl-CoA synthase activity"/>
    <property type="evidence" value="ECO:0007669"/>
    <property type="project" value="TreeGrafter"/>
</dbReference>
<proteinExistence type="inferred from homology"/>
<reference evidence="9" key="1">
    <citation type="journal article" date="2020" name="Stud. Mycol.">
        <title>101 Dothideomycetes genomes: a test case for predicting lifestyles and emergence of pathogens.</title>
        <authorList>
            <person name="Haridas S."/>
            <person name="Albert R."/>
            <person name="Binder M."/>
            <person name="Bloem J."/>
            <person name="Labutti K."/>
            <person name="Salamov A."/>
            <person name="Andreopoulos B."/>
            <person name="Baker S."/>
            <person name="Barry K."/>
            <person name="Bills G."/>
            <person name="Bluhm B."/>
            <person name="Cannon C."/>
            <person name="Castanera R."/>
            <person name="Culley D."/>
            <person name="Daum C."/>
            <person name="Ezra D."/>
            <person name="Gonzalez J."/>
            <person name="Henrissat B."/>
            <person name="Kuo A."/>
            <person name="Liang C."/>
            <person name="Lipzen A."/>
            <person name="Lutzoni F."/>
            <person name="Magnuson J."/>
            <person name="Mondo S."/>
            <person name="Nolan M."/>
            <person name="Ohm R."/>
            <person name="Pangilinan J."/>
            <person name="Park H.-J."/>
            <person name="Ramirez L."/>
            <person name="Alfaro M."/>
            <person name="Sun H."/>
            <person name="Tritt A."/>
            <person name="Yoshinaga Y."/>
            <person name="Zwiers L.-H."/>
            <person name="Turgeon B."/>
            <person name="Goodwin S."/>
            <person name="Spatafora J."/>
            <person name="Crous P."/>
            <person name="Grigoriev I."/>
        </authorList>
    </citation>
    <scope>NUCLEOTIDE SEQUENCE</scope>
    <source>
        <strain evidence="9">CBS 113389</strain>
    </source>
</reference>
<evidence type="ECO:0000256" key="5">
    <source>
        <dbReference type="ARBA" id="ARBA00039009"/>
    </source>
</evidence>
<dbReference type="EC" id="6.2.1.2" evidence="5"/>
<keyword evidence="2" id="KW-0436">Ligase</keyword>
<dbReference type="EMBL" id="MU001631">
    <property type="protein sequence ID" value="KAF2487156.1"/>
    <property type="molecule type" value="Genomic_DNA"/>
</dbReference>
<dbReference type="InterPro" id="IPR000873">
    <property type="entry name" value="AMP-dep_synth/lig_dom"/>
</dbReference>
<evidence type="ECO:0000313" key="10">
    <source>
        <dbReference type="Proteomes" id="UP000799767"/>
    </source>
</evidence>
<evidence type="ECO:0000259" key="8">
    <source>
        <dbReference type="Pfam" id="PF13193"/>
    </source>
</evidence>
<dbReference type="AlphaFoldDB" id="A0A6A6Q5D4"/>
<gene>
    <name evidence="9" type="ORF">BDY17DRAFT_4686</name>
</gene>
<dbReference type="PANTHER" id="PTHR43605">
    <property type="entry name" value="ACYL-COENZYME A SYNTHETASE"/>
    <property type="match status" value="1"/>
</dbReference>
<evidence type="ECO:0000256" key="4">
    <source>
        <dbReference type="ARBA" id="ARBA00022840"/>
    </source>
</evidence>
<dbReference type="Gene3D" id="3.40.50.12780">
    <property type="entry name" value="N-terminal domain of ligase-like"/>
    <property type="match status" value="1"/>
</dbReference>
<feature type="domain" description="AMP-binding enzyme C-terminal" evidence="8">
    <location>
        <begin position="463"/>
        <end position="547"/>
    </location>
</feature>
<dbReference type="RefSeq" id="XP_033593725.1">
    <property type="nucleotide sequence ID" value="XM_033738418.1"/>
</dbReference>
<dbReference type="InterPro" id="IPR042099">
    <property type="entry name" value="ANL_N_sf"/>
</dbReference>
<protein>
    <recommendedName>
        <fullName evidence="5">medium-chain acyl-CoA ligase</fullName>
        <ecNumber evidence="5">6.2.1.2</ecNumber>
    </recommendedName>
</protein>
<dbReference type="InterPro" id="IPR051087">
    <property type="entry name" value="Mitochondrial_ACSM"/>
</dbReference>
<dbReference type="SUPFAM" id="SSF56801">
    <property type="entry name" value="Acetyl-CoA synthetase-like"/>
    <property type="match status" value="1"/>
</dbReference>